<evidence type="ECO:0000256" key="9">
    <source>
        <dbReference type="ARBA" id="ARBA00032879"/>
    </source>
</evidence>
<dbReference type="CDD" id="cd00408">
    <property type="entry name" value="DHDPS-like"/>
    <property type="match status" value="1"/>
</dbReference>
<evidence type="ECO:0000256" key="3">
    <source>
        <dbReference type="ARBA" id="ARBA00011881"/>
    </source>
</evidence>
<reference evidence="12" key="1">
    <citation type="journal article" date="2019" name="bioRxiv">
        <title>The Genome of the Zebra Mussel, Dreissena polymorpha: A Resource for Invasive Species Research.</title>
        <authorList>
            <person name="McCartney M.A."/>
            <person name="Auch B."/>
            <person name="Kono T."/>
            <person name="Mallez S."/>
            <person name="Zhang Y."/>
            <person name="Obille A."/>
            <person name="Becker A."/>
            <person name="Abrahante J.E."/>
            <person name="Garbe J."/>
            <person name="Badalamenti J.P."/>
            <person name="Herman A."/>
            <person name="Mangelson H."/>
            <person name="Liachko I."/>
            <person name="Sullivan S."/>
            <person name="Sone E.D."/>
            <person name="Koren S."/>
            <person name="Silverstein K.A.T."/>
            <person name="Beckman K.B."/>
            <person name="Gohl D.M."/>
        </authorList>
    </citation>
    <scope>NUCLEOTIDE SEQUENCE</scope>
    <source>
        <strain evidence="12">Duluth1</strain>
        <tissue evidence="12">Whole animal</tissue>
    </source>
</reference>
<evidence type="ECO:0000313" key="13">
    <source>
        <dbReference type="Proteomes" id="UP000828390"/>
    </source>
</evidence>
<name>A0A9D4F269_DREPO</name>
<dbReference type="EMBL" id="JAIWYP010000008">
    <property type="protein sequence ID" value="KAH3789673.1"/>
    <property type="molecule type" value="Genomic_DNA"/>
</dbReference>
<dbReference type="PANTHER" id="PTHR12128">
    <property type="entry name" value="DIHYDRODIPICOLINATE SYNTHASE"/>
    <property type="match status" value="1"/>
</dbReference>
<evidence type="ECO:0000256" key="4">
    <source>
        <dbReference type="ARBA" id="ARBA00012215"/>
    </source>
</evidence>
<evidence type="ECO:0000256" key="11">
    <source>
        <dbReference type="ARBA" id="ARBA00033613"/>
    </source>
</evidence>
<reference evidence="12" key="2">
    <citation type="submission" date="2020-11" db="EMBL/GenBank/DDBJ databases">
        <authorList>
            <person name="McCartney M.A."/>
            <person name="Auch B."/>
            <person name="Kono T."/>
            <person name="Mallez S."/>
            <person name="Becker A."/>
            <person name="Gohl D.M."/>
            <person name="Silverstein K.A.T."/>
            <person name="Koren S."/>
            <person name="Bechman K.B."/>
            <person name="Herman A."/>
            <person name="Abrahante J.E."/>
            <person name="Garbe J."/>
        </authorList>
    </citation>
    <scope>NUCLEOTIDE SEQUENCE</scope>
    <source>
        <strain evidence="12">Duluth1</strain>
        <tissue evidence="12">Whole animal</tissue>
    </source>
</reference>
<dbReference type="InterPro" id="IPR013785">
    <property type="entry name" value="Aldolase_TIM"/>
</dbReference>
<sequence length="183" mass="19350">MSNEALYQHFTKVADASPVPVIIYSVPGNTGIDMAPEVIIRLSSHPNIAGVKDSGGDISKIGYIVHKTAGNDFQVLAGSASFLLPAYVVGAVGGVMALANLLGGPCCELERLYKEGRMEQAMRLQHRLIGPNTAVTKKFGVPGLKAAMEMLGLYGGPVRSPILPMSQSNRDILAGILKEEGFV</sequence>
<evidence type="ECO:0000256" key="10">
    <source>
        <dbReference type="ARBA" id="ARBA00033610"/>
    </source>
</evidence>
<evidence type="ECO:0000256" key="2">
    <source>
        <dbReference type="ARBA" id="ARBA00007592"/>
    </source>
</evidence>
<comment type="function">
    <text evidence="1">Catalyzes the final step in the metabolic pathway of hydroxyproline.</text>
</comment>
<keyword evidence="13" id="KW-1185">Reference proteome</keyword>
<evidence type="ECO:0000256" key="6">
    <source>
        <dbReference type="ARBA" id="ARBA00023239"/>
    </source>
</evidence>
<keyword evidence="7" id="KW-0704">Schiff base</keyword>
<dbReference type="PROSITE" id="PS00666">
    <property type="entry name" value="DHDPS_2"/>
    <property type="match status" value="1"/>
</dbReference>
<dbReference type="SUPFAM" id="SSF51569">
    <property type="entry name" value="Aldolase"/>
    <property type="match status" value="1"/>
</dbReference>
<dbReference type="Proteomes" id="UP000828390">
    <property type="component" value="Unassembled WGS sequence"/>
</dbReference>
<dbReference type="PANTHER" id="PTHR12128:SF66">
    <property type="entry name" value="4-HYDROXY-2-OXOGLUTARATE ALDOLASE, MITOCHONDRIAL"/>
    <property type="match status" value="1"/>
</dbReference>
<dbReference type="EC" id="4.1.3.16" evidence="4"/>
<dbReference type="GO" id="GO:0044281">
    <property type="term" value="P:small molecule metabolic process"/>
    <property type="evidence" value="ECO:0007669"/>
    <property type="project" value="UniProtKB-ARBA"/>
</dbReference>
<dbReference type="InterPro" id="IPR020625">
    <property type="entry name" value="Schiff_base-form_aldolases_AS"/>
</dbReference>
<dbReference type="GO" id="GO:0008700">
    <property type="term" value="F:(R,S)-4-hydroxy-2-oxoglutarate aldolase activity"/>
    <property type="evidence" value="ECO:0007669"/>
    <property type="project" value="UniProtKB-EC"/>
</dbReference>
<comment type="caution">
    <text evidence="12">The sequence shown here is derived from an EMBL/GenBank/DDBJ whole genome shotgun (WGS) entry which is preliminary data.</text>
</comment>
<evidence type="ECO:0000256" key="7">
    <source>
        <dbReference type="ARBA" id="ARBA00023270"/>
    </source>
</evidence>
<evidence type="ECO:0000256" key="1">
    <source>
        <dbReference type="ARBA" id="ARBA00002577"/>
    </source>
</evidence>
<dbReference type="AlphaFoldDB" id="A0A9D4F269"/>
<comment type="similarity">
    <text evidence="2">Belongs to the DapA family.</text>
</comment>
<organism evidence="12 13">
    <name type="scientific">Dreissena polymorpha</name>
    <name type="common">Zebra mussel</name>
    <name type="synonym">Mytilus polymorpha</name>
    <dbReference type="NCBI Taxonomy" id="45954"/>
    <lineage>
        <taxon>Eukaryota</taxon>
        <taxon>Metazoa</taxon>
        <taxon>Spiralia</taxon>
        <taxon>Lophotrochozoa</taxon>
        <taxon>Mollusca</taxon>
        <taxon>Bivalvia</taxon>
        <taxon>Autobranchia</taxon>
        <taxon>Heteroconchia</taxon>
        <taxon>Euheterodonta</taxon>
        <taxon>Imparidentia</taxon>
        <taxon>Neoheterodontei</taxon>
        <taxon>Myida</taxon>
        <taxon>Dreissenoidea</taxon>
        <taxon>Dreissenidae</taxon>
        <taxon>Dreissena</taxon>
    </lineage>
</organism>
<keyword evidence="6" id="KW-0456">Lyase</keyword>
<evidence type="ECO:0000256" key="5">
    <source>
        <dbReference type="ARBA" id="ARBA00018425"/>
    </source>
</evidence>
<evidence type="ECO:0000256" key="8">
    <source>
        <dbReference type="ARBA" id="ARBA00030874"/>
    </source>
</evidence>
<evidence type="ECO:0000313" key="12">
    <source>
        <dbReference type="EMBL" id="KAH3789673.1"/>
    </source>
</evidence>
<gene>
    <name evidence="12" type="ORF">DPMN_167859</name>
</gene>
<dbReference type="Pfam" id="PF00701">
    <property type="entry name" value="DHDPS"/>
    <property type="match status" value="1"/>
</dbReference>
<dbReference type="SMART" id="SM01130">
    <property type="entry name" value="DHDPS"/>
    <property type="match status" value="1"/>
</dbReference>
<protein>
    <recommendedName>
        <fullName evidence="5">4-hydroxy-2-oxoglutarate aldolase, mitochondrial</fullName>
        <ecNumber evidence="4">4.1.3.16</ecNumber>
    </recommendedName>
    <alternativeName>
        <fullName evidence="9">Dihydrodipicolinate synthase-like</fullName>
    </alternativeName>
    <alternativeName>
        <fullName evidence="8">Probable 2-keto-4-hydroxyglutarate aldolase</fullName>
    </alternativeName>
</protein>
<proteinExistence type="inferred from homology"/>
<dbReference type="Gene3D" id="3.20.20.70">
    <property type="entry name" value="Aldolase class I"/>
    <property type="match status" value="1"/>
</dbReference>
<comment type="subunit">
    <text evidence="3">Homotetramer.</text>
</comment>
<dbReference type="InterPro" id="IPR002220">
    <property type="entry name" value="DapA-like"/>
</dbReference>
<accession>A0A9D4F269</accession>
<dbReference type="GO" id="GO:0008840">
    <property type="term" value="F:4-hydroxy-tetrahydrodipicolinate synthase activity"/>
    <property type="evidence" value="ECO:0007669"/>
    <property type="project" value="TreeGrafter"/>
</dbReference>
<comment type="catalytic activity">
    <reaction evidence="11">
        <text>(4S)-4-hydroxy-2-oxoglutarate = glyoxylate + pyruvate</text>
        <dbReference type="Rhea" id="RHEA:35639"/>
        <dbReference type="ChEBI" id="CHEBI:15361"/>
        <dbReference type="ChEBI" id="CHEBI:36655"/>
        <dbReference type="ChEBI" id="CHEBI:71685"/>
        <dbReference type="EC" id="4.1.3.16"/>
    </reaction>
</comment>
<comment type="catalytic activity">
    <reaction evidence="10">
        <text>(4R)-4-hydroxy-2-oxoglutarate = glyoxylate + pyruvate</text>
        <dbReference type="Rhea" id="RHEA:30687"/>
        <dbReference type="ChEBI" id="CHEBI:15361"/>
        <dbReference type="ChEBI" id="CHEBI:36655"/>
        <dbReference type="ChEBI" id="CHEBI:62213"/>
        <dbReference type="EC" id="4.1.3.16"/>
    </reaction>
</comment>